<keyword evidence="1" id="KW-0812">Transmembrane</keyword>
<keyword evidence="1" id="KW-0472">Membrane</keyword>
<reference evidence="2" key="1">
    <citation type="submission" date="2015-10" db="EMBL/GenBank/DDBJ databases">
        <authorList>
            <person name="Gilbert D.G."/>
        </authorList>
    </citation>
    <scope>NUCLEOTIDE SEQUENCE</scope>
</reference>
<gene>
    <name evidence="2" type="ORF">MGWOODY_Smn1915</name>
</gene>
<dbReference type="AlphaFoldDB" id="A0A160TKU6"/>
<sequence length="69" mass="7606">MRFLPALLLPALLLAAPAWAAHSGVARPRTSPELSDIALFAMAAIGVWLVRRALRARFAKRTRADRLKD</sequence>
<feature type="transmembrane region" description="Helical" evidence="1">
    <location>
        <begin position="36"/>
        <end position="54"/>
    </location>
</feature>
<proteinExistence type="predicted"/>
<evidence type="ECO:0000256" key="1">
    <source>
        <dbReference type="SAM" id="Phobius"/>
    </source>
</evidence>
<evidence type="ECO:0000313" key="2">
    <source>
        <dbReference type="EMBL" id="CUS45121.1"/>
    </source>
</evidence>
<organism evidence="2">
    <name type="scientific">hydrothermal vent metagenome</name>
    <dbReference type="NCBI Taxonomy" id="652676"/>
    <lineage>
        <taxon>unclassified sequences</taxon>
        <taxon>metagenomes</taxon>
        <taxon>ecological metagenomes</taxon>
    </lineage>
</organism>
<accession>A0A160TKU6</accession>
<keyword evidence="1" id="KW-1133">Transmembrane helix</keyword>
<name>A0A160TKU6_9ZZZZ</name>
<dbReference type="EMBL" id="CZQE01000211">
    <property type="protein sequence ID" value="CUS45121.1"/>
    <property type="molecule type" value="Genomic_DNA"/>
</dbReference>
<protein>
    <submittedName>
        <fullName evidence="2">Uncharacterized protein</fullName>
    </submittedName>
</protein>